<sequence>MEIGQQIRKYREKENYSQEYLAEKLYVSRQTISNWENERSYPDIHNLLMMCNLFNVSLDDLVKGDVKRMEHEEIKKDMDFWTWMMLIWTLLACVLIGPLLFYLSWWGVAITYVNFSIGFYSSTRIDKIKYKHGMDNYDRIVAFMNGQDPNEVQTTKTRNFITSILSFIFVVGAFVIICWLSIYLSFKFLP</sequence>
<reference evidence="4 5" key="1">
    <citation type="submission" date="2017-12" db="EMBL/GenBank/DDBJ databases">
        <title>FDA dAtabase for Regulatory Grade micrObial Sequences (FDA-ARGOS): Supporting development and validation of Infectious Disease Dx tests.</title>
        <authorList>
            <person name="Hoffmann M."/>
            <person name="Allard M."/>
            <person name="Evans P."/>
            <person name="Brown E."/>
            <person name="Tallon L."/>
            <person name="Sadzewicz L."/>
            <person name="Sengamalay N."/>
            <person name="Ott S."/>
            <person name="Godinez A."/>
            <person name="Nagaraj S."/>
            <person name="Vavikolanu K."/>
            <person name="Aluvathingal J."/>
            <person name="Nadendla S."/>
            <person name="Sichtig H."/>
        </authorList>
    </citation>
    <scope>NUCLEOTIDE SEQUENCE [LARGE SCALE GENOMIC DNA]</scope>
    <source>
        <strain evidence="4 5">FDAARGOS_148</strain>
    </source>
</reference>
<dbReference type="GO" id="GO:0003677">
    <property type="term" value="F:DNA binding"/>
    <property type="evidence" value="ECO:0007669"/>
    <property type="project" value="UniProtKB-KW"/>
</dbReference>
<dbReference type="SUPFAM" id="SSF47413">
    <property type="entry name" value="lambda repressor-like DNA-binding domains"/>
    <property type="match status" value="1"/>
</dbReference>
<evidence type="ECO:0000256" key="2">
    <source>
        <dbReference type="SAM" id="Phobius"/>
    </source>
</evidence>
<dbReference type="PANTHER" id="PTHR46558">
    <property type="entry name" value="TRACRIPTIONAL REGULATORY PROTEIN-RELATED-RELATED"/>
    <property type="match status" value="1"/>
</dbReference>
<feature type="domain" description="HTH cro/C1-type" evidence="3">
    <location>
        <begin position="7"/>
        <end position="61"/>
    </location>
</feature>
<feature type="transmembrane region" description="Helical" evidence="2">
    <location>
        <begin position="103"/>
        <end position="121"/>
    </location>
</feature>
<keyword evidence="2" id="KW-0812">Transmembrane</keyword>
<dbReference type="SMART" id="SM00530">
    <property type="entry name" value="HTH_XRE"/>
    <property type="match status" value="1"/>
</dbReference>
<protein>
    <submittedName>
        <fullName evidence="4">XRE family transcriptional regulator</fullName>
    </submittedName>
</protein>
<dbReference type="AlphaFoldDB" id="A0A2K0AW58"/>
<proteinExistence type="predicted"/>
<keyword evidence="1" id="KW-0238">DNA-binding</keyword>
<gene>
    <name evidence="4" type="ORF">AL503_003860</name>
</gene>
<dbReference type="InterPro" id="IPR010982">
    <property type="entry name" value="Lambda_DNA-bd_dom_sf"/>
</dbReference>
<feature type="transmembrane region" description="Helical" evidence="2">
    <location>
        <begin position="164"/>
        <end position="186"/>
    </location>
</feature>
<keyword evidence="2" id="KW-1133">Transmembrane helix</keyword>
<dbReference type="Proteomes" id="UP000053523">
    <property type="component" value="Unassembled WGS sequence"/>
</dbReference>
<dbReference type="PROSITE" id="PS50943">
    <property type="entry name" value="HTH_CROC1"/>
    <property type="match status" value="1"/>
</dbReference>
<name>A0A2K0AW58_STAHA</name>
<dbReference type="CDD" id="cd00093">
    <property type="entry name" value="HTH_XRE"/>
    <property type="match status" value="1"/>
</dbReference>
<organism evidence="4 5">
    <name type="scientific">Staphylococcus haemolyticus</name>
    <dbReference type="NCBI Taxonomy" id="1283"/>
    <lineage>
        <taxon>Bacteria</taxon>
        <taxon>Bacillati</taxon>
        <taxon>Bacillota</taxon>
        <taxon>Bacilli</taxon>
        <taxon>Bacillales</taxon>
        <taxon>Staphylococcaceae</taxon>
        <taxon>Staphylococcus</taxon>
    </lineage>
</organism>
<accession>A0A2K0AW58</accession>
<evidence type="ECO:0000313" key="5">
    <source>
        <dbReference type="Proteomes" id="UP000053523"/>
    </source>
</evidence>
<evidence type="ECO:0000313" key="4">
    <source>
        <dbReference type="EMBL" id="PNN29267.1"/>
    </source>
</evidence>
<evidence type="ECO:0000256" key="1">
    <source>
        <dbReference type="ARBA" id="ARBA00023125"/>
    </source>
</evidence>
<keyword evidence="2" id="KW-0472">Membrane</keyword>
<dbReference type="EMBL" id="LORN02000014">
    <property type="protein sequence ID" value="PNN29267.1"/>
    <property type="molecule type" value="Genomic_DNA"/>
</dbReference>
<dbReference type="InterPro" id="IPR001387">
    <property type="entry name" value="Cro/C1-type_HTH"/>
</dbReference>
<feature type="transmembrane region" description="Helical" evidence="2">
    <location>
        <begin position="78"/>
        <end position="97"/>
    </location>
</feature>
<comment type="caution">
    <text evidence="4">The sequence shown here is derived from an EMBL/GenBank/DDBJ whole genome shotgun (WGS) entry which is preliminary data.</text>
</comment>
<evidence type="ECO:0000259" key="3">
    <source>
        <dbReference type="PROSITE" id="PS50943"/>
    </source>
</evidence>
<dbReference type="PANTHER" id="PTHR46558:SF15">
    <property type="entry name" value="HELIX-TURN-HELIX DOMAIN PROTEIN"/>
    <property type="match status" value="1"/>
</dbReference>
<dbReference type="Gene3D" id="1.10.260.40">
    <property type="entry name" value="lambda repressor-like DNA-binding domains"/>
    <property type="match status" value="1"/>
</dbReference>
<dbReference type="Pfam" id="PF01381">
    <property type="entry name" value="HTH_3"/>
    <property type="match status" value="1"/>
</dbReference>